<evidence type="ECO:0000313" key="2">
    <source>
        <dbReference type="Proteomes" id="UP000789833"/>
    </source>
</evidence>
<dbReference type="RefSeq" id="WP_230500390.1">
    <property type="nucleotide sequence ID" value="NZ_CAKJTJ010000005.1"/>
</dbReference>
<reference evidence="1 2" key="1">
    <citation type="submission" date="2021-10" db="EMBL/GenBank/DDBJ databases">
        <authorList>
            <person name="Criscuolo A."/>
        </authorList>
    </citation>
    <scope>NUCLEOTIDE SEQUENCE [LARGE SCALE GENOMIC DNA]</scope>
    <source>
        <strain evidence="2">CIP 111883</strain>
    </source>
</reference>
<gene>
    <name evidence="1" type="ORF">BACCIP111883_01230</name>
</gene>
<keyword evidence="2" id="KW-1185">Reference proteome</keyword>
<comment type="caution">
    <text evidence="1">The sequence shown here is derived from an EMBL/GenBank/DDBJ whole genome shotgun (WGS) entry which is preliminary data.</text>
</comment>
<organism evidence="1 2">
    <name type="scientific">Sutcliffiella rhizosphaerae</name>
    <dbReference type="NCBI Taxonomy" id="2880967"/>
    <lineage>
        <taxon>Bacteria</taxon>
        <taxon>Bacillati</taxon>
        <taxon>Bacillota</taxon>
        <taxon>Bacilli</taxon>
        <taxon>Bacillales</taxon>
        <taxon>Bacillaceae</taxon>
        <taxon>Sutcliffiella</taxon>
    </lineage>
</organism>
<evidence type="ECO:0000313" key="1">
    <source>
        <dbReference type="EMBL" id="CAG9620462.1"/>
    </source>
</evidence>
<dbReference type="Proteomes" id="UP000789833">
    <property type="component" value="Unassembled WGS sequence"/>
</dbReference>
<proteinExistence type="predicted"/>
<evidence type="ECO:0008006" key="3">
    <source>
        <dbReference type="Google" id="ProtNLM"/>
    </source>
</evidence>
<name>A0ABM8YKK7_9BACI</name>
<dbReference type="EMBL" id="CAKJTJ010000005">
    <property type="protein sequence ID" value="CAG9620462.1"/>
    <property type="molecule type" value="Genomic_DNA"/>
</dbReference>
<sequence>MSHKETERVCIKTRKVYDWVTRQVDVSLKPICKNDLNGLFACDLDHDEDDNIADILCDKKLGPLSVKCFLSDEHGHKVDTLAHHHHRHHKGLVCKEIEQAGGRPDVEVEIEGNDVLLQRVKVLIKGFITVHIVDDRGHVVCCSAPIPFATVQTFLLCAPEGTELDCHITFFDCDANLIATPDLSQLDINLILCLDIQMEADVKLEIEARICRPREEIIEGLLCPTKEFPPQCPEIFPAHNKRR</sequence>
<protein>
    <recommendedName>
        <fullName evidence="3">SipL SPOCS domain-containing protein</fullName>
    </recommendedName>
</protein>
<accession>A0ABM8YKK7</accession>